<dbReference type="Gene3D" id="3.40.1260.10">
    <property type="entry name" value="DsrEFH-like"/>
    <property type="match status" value="1"/>
</dbReference>
<dbReference type="Proteomes" id="UP000228859">
    <property type="component" value="Unassembled WGS sequence"/>
</dbReference>
<comment type="caution">
    <text evidence="1">The sequence shown here is derived from an EMBL/GenBank/DDBJ whole genome shotgun (WGS) entry which is preliminary data.</text>
</comment>
<name>A0A2D3WCI7_9BACT</name>
<reference evidence="1 2" key="1">
    <citation type="journal article" date="2017" name="Front. Microbiol.">
        <title>Comparative Genomic Analysis of the Class Epsilonproteobacteria and Proposed Reclassification to Epsilonbacteraeota (phyl. nov.).</title>
        <authorList>
            <person name="Waite D.W."/>
            <person name="Vanwonterghem I."/>
            <person name="Rinke C."/>
            <person name="Parks D.H."/>
            <person name="Zhang Y."/>
            <person name="Takai K."/>
            <person name="Sievert S.M."/>
            <person name="Simon J."/>
            <person name="Campbell B.J."/>
            <person name="Hanson T.E."/>
            <person name="Woyke T."/>
            <person name="Klotz M.G."/>
            <person name="Hugenholtz P."/>
        </authorList>
    </citation>
    <scope>NUCLEOTIDE SEQUENCE [LARGE SCALE GENOMIC DNA]</scope>
    <source>
        <strain evidence="1">UBA12443</strain>
    </source>
</reference>
<dbReference type="EMBL" id="DLUI01000047">
    <property type="protein sequence ID" value="DAB39001.1"/>
    <property type="molecule type" value="Genomic_DNA"/>
</dbReference>
<accession>A0A2D3WCI7</accession>
<dbReference type="RefSeq" id="WP_303662865.1">
    <property type="nucleotide sequence ID" value="NZ_DLUI01000047.1"/>
</dbReference>
<proteinExistence type="predicted"/>
<evidence type="ECO:0000313" key="1">
    <source>
        <dbReference type="EMBL" id="DAB39001.1"/>
    </source>
</evidence>
<evidence type="ECO:0000313" key="2">
    <source>
        <dbReference type="Proteomes" id="UP000228859"/>
    </source>
</evidence>
<dbReference type="InterPro" id="IPR027396">
    <property type="entry name" value="DsrEFH-like"/>
</dbReference>
<protein>
    <submittedName>
        <fullName evidence="1">Uncharacterized protein</fullName>
    </submittedName>
</protein>
<dbReference type="PANTHER" id="PTHR37691">
    <property type="entry name" value="BLR3518 PROTEIN"/>
    <property type="match status" value="1"/>
</dbReference>
<organism evidence="1 2">
    <name type="scientific">Sulfuricurvum kujiense</name>
    <dbReference type="NCBI Taxonomy" id="148813"/>
    <lineage>
        <taxon>Bacteria</taxon>
        <taxon>Pseudomonadati</taxon>
        <taxon>Campylobacterota</taxon>
        <taxon>Epsilonproteobacteria</taxon>
        <taxon>Campylobacterales</taxon>
        <taxon>Sulfurimonadaceae</taxon>
        <taxon>Sulfuricurvum</taxon>
    </lineage>
</organism>
<dbReference type="PANTHER" id="PTHR37691:SF1">
    <property type="entry name" value="BLR3518 PROTEIN"/>
    <property type="match status" value="1"/>
</dbReference>
<gene>
    <name evidence="1" type="ORF">CFH83_03120</name>
</gene>
<dbReference type="Pfam" id="PF02635">
    <property type="entry name" value="DsrE"/>
    <property type="match status" value="1"/>
</dbReference>
<dbReference type="InterPro" id="IPR003787">
    <property type="entry name" value="Sulphur_relay_DsrE/F-like"/>
</dbReference>
<sequence>MKRLVFLVSVFSTLAFGDIRFAQPEPSIDKPREVVMGISHGDDESIHHGLSTANNLLKFYGPEKIHLRIVAYYHGIRTLLKSEKEIAVRVRALQQYGVEFVACGNTMETKKITPDQLTPDVEIVSAGIAEVIERASEGAFYIQP</sequence>
<dbReference type="SUPFAM" id="SSF75169">
    <property type="entry name" value="DsrEFH-like"/>
    <property type="match status" value="1"/>
</dbReference>
<dbReference type="AlphaFoldDB" id="A0A2D3WCI7"/>